<reference evidence="3 4" key="1">
    <citation type="submission" date="2023-05" db="EMBL/GenBank/DDBJ databases">
        <title>Novel species of genus Flectobacillus isolated from stream in China.</title>
        <authorList>
            <person name="Lu H."/>
        </authorList>
    </citation>
    <scope>NUCLEOTIDE SEQUENCE [LARGE SCALE GENOMIC DNA]</scope>
    <source>
        <strain evidence="3 4">KCTC 42575</strain>
    </source>
</reference>
<gene>
    <name evidence="3" type="ORF">QM524_22890</name>
</gene>
<keyword evidence="3" id="KW-0012">Acyltransferase</keyword>
<name>A0ABT6YF77_9BACT</name>
<feature type="transmembrane region" description="Helical" evidence="1">
    <location>
        <begin position="245"/>
        <end position="265"/>
    </location>
</feature>
<dbReference type="InterPro" id="IPR002656">
    <property type="entry name" value="Acyl_transf_3_dom"/>
</dbReference>
<dbReference type="InterPro" id="IPR050879">
    <property type="entry name" value="Acyltransferase_3"/>
</dbReference>
<keyword evidence="1" id="KW-1133">Transmembrane helix</keyword>
<feature type="transmembrane region" description="Helical" evidence="1">
    <location>
        <begin position="97"/>
        <end position="117"/>
    </location>
</feature>
<feature type="transmembrane region" description="Helical" evidence="1">
    <location>
        <begin position="274"/>
        <end position="296"/>
    </location>
</feature>
<dbReference type="EC" id="2.3.-.-" evidence="3"/>
<keyword evidence="1" id="KW-0472">Membrane</keyword>
<feature type="transmembrane region" description="Helical" evidence="1">
    <location>
        <begin position="175"/>
        <end position="192"/>
    </location>
</feature>
<accession>A0ABT6YF77</accession>
<keyword evidence="4" id="KW-1185">Reference proteome</keyword>
<dbReference type="PANTHER" id="PTHR23028">
    <property type="entry name" value="ACETYLTRANSFERASE"/>
    <property type="match status" value="1"/>
</dbReference>
<feature type="domain" description="Acyltransferase 3" evidence="2">
    <location>
        <begin position="17"/>
        <end position="326"/>
    </location>
</feature>
<dbReference type="Pfam" id="PF01757">
    <property type="entry name" value="Acyl_transf_3"/>
    <property type="match status" value="1"/>
</dbReference>
<feature type="transmembrane region" description="Helical" evidence="1">
    <location>
        <begin position="57"/>
        <end position="76"/>
    </location>
</feature>
<evidence type="ECO:0000313" key="4">
    <source>
        <dbReference type="Proteomes" id="UP001236507"/>
    </source>
</evidence>
<evidence type="ECO:0000313" key="3">
    <source>
        <dbReference type="EMBL" id="MDI9862089.1"/>
    </source>
</evidence>
<feature type="transmembrane region" description="Helical" evidence="1">
    <location>
        <begin position="308"/>
        <end position="329"/>
    </location>
</feature>
<proteinExistence type="predicted"/>
<dbReference type="RefSeq" id="WP_283346395.1">
    <property type="nucleotide sequence ID" value="NZ_JASHIF010000025.1"/>
</dbReference>
<evidence type="ECO:0000256" key="1">
    <source>
        <dbReference type="SAM" id="Phobius"/>
    </source>
</evidence>
<evidence type="ECO:0000259" key="2">
    <source>
        <dbReference type="Pfam" id="PF01757"/>
    </source>
</evidence>
<feature type="transmembrane region" description="Helical" evidence="1">
    <location>
        <begin position="21"/>
        <end position="37"/>
    </location>
</feature>
<comment type="caution">
    <text evidence="3">The sequence shown here is derived from an EMBL/GenBank/DDBJ whole genome shotgun (WGS) entry which is preliminary data.</text>
</comment>
<dbReference type="Proteomes" id="UP001236507">
    <property type="component" value="Unassembled WGS sequence"/>
</dbReference>
<organism evidence="3 4">
    <name type="scientific">Flectobacillus roseus</name>
    <dbReference type="NCBI Taxonomy" id="502259"/>
    <lineage>
        <taxon>Bacteria</taxon>
        <taxon>Pseudomonadati</taxon>
        <taxon>Bacteroidota</taxon>
        <taxon>Cytophagia</taxon>
        <taxon>Cytophagales</taxon>
        <taxon>Flectobacillaceae</taxon>
        <taxon>Flectobacillus</taxon>
    </lineage>
</organism>
<sequence>MKFESLREQVSNKSQIHSVQMLRGIACLAVYFVHFFSEQKLLSASKLLVKASEYGYLGVQVFFVISGFIIPLSMYRNKYDIQNFGNLFKRRLVRIELPYVASIALLVLLKLITHFVYEASQRLDIDWSTVLLNIGYLNVFWGKEFINHAYWTLFVELQFYLYIGLFLGLITNKNFWIRHVAYLLLFGLNYWWVGSLFFHSHILIFMVGIFAFQYVIKVIELPELLISSAFVLILNYYWLSQILHLDTAIPITLATIFAISFIFFIKKQISVLDFLGKISFSLYLIHVPVTVALLPILEPYIHRPSLILVYRIGVLISTIGIAYIYYRIIEKPAMSLSRKV</sequence>
<feature type="transmembrane region" description="Helical" evidence="1">
    <location>
        <begin position="223"/>
        <end position="239"/>
    </location>
</feature>
<feature type="transmembrane region" description="Helical" evidence="1">
    <location>
        <begin position="198"/>
        <end position="216"/>
    </location>
</feature>
<protein>
    <submittedName>
        <fullName evidence="3">Acyltransferase</fullName>
        <ecNumber evidence="3">2.3.-.-</ecNumber>
    </submittedName>
</protein>
<dbReference type="EMBL" id="JASHIF010000025">
    <property type="protein sequence ID" value="MDI9862089.1"/>
    <property type="molecule type" value="Genomic_DNA"/>
</dbReference>
<keyword evidence="3" id="KW-0808">Transferase</keyword>
<feature type="transmembrane region" description="Helical" evidence="1">
    <location>
        <begin position="149"/>
        <end position="168"/>
    </location>
</feature>
<keyword evidence="1" id="KW-0812">Transmembrane</keyword>
<dbReference type="GO" id="GO:0016746">
    <property type="term" value="F:acyltransferase activity"/>
    <property type="evidence" value="ECO:0007669"/>
    <property type="project" value="UniProtKB-KW"/>
</dbReference>